<name>A0AAD8VLI9_LOLMU</name>
<dbReference type="EMBL" id="JAUUTY010000007">
    <property type="protein sequence ID" value="KAK1609771.1"/>
    <property type="molecule type" value="Genomic_DNA"/>
</dbReference>
<dbReference type="SUPFAM" id="SSF54928">
    <property type="entry name" value="RNA-binding domain, RBD"/>
    <property type="match status" value="2"/>
</dbReference>
<proteinExistence type="predicted"/>
<feature type="region of interest" description="Disordered" evidence="3">
    <location>
        <begin position="66"/>
        <end position="125"/>
    </location>
</feature>
<feature type="domain" description="RRM" evidence="4">
    <location>
        <begin position="129"/>
        <end position="207"/>
    </location>
</feature>
<dbReference type="SMART" id="SM00360">
    <property type="entry name" value="RRM"/>
    <property type="match status" value="2"/>
</dbReference>
<dbReference type="Gene3D" id="3.30.70.330">
    <property type="match status" value="2"/>
</dbReference>
<dbReference type="Pfam" id="PF00076">
    <property type="entry name" value="RRM_1"/>
    <property type="match status" value="2"/>
</dbReference>
<dbReference type="AlphaFoldDB" id="A0AAD8VLI9"/>
<feature type="compositionally biased region" description="Acidic residues" evidence="3">
    <location>
        <begin position="75"/>
        <end position="90"/>
    </location>
</feature>
<dbReference type="InterPro" id="IPR050502">
    <property type="entry name" value="Euk_RNA-bind_prot"/>
</dbReference>
<evidence type="ECO:0000256" key="3">
    <source>
        <dbReference type="SAM" id="MobiDB-lite"/>
    </source>
</evidence>
<dbReference type="GO" id="GO:0003729">
    <property type="term" value="F:mRNA binding"/>
    <property type="evidence" value="ECO:0007669"/>
    <property type="project" value="TreeGrafter"/>
</dbReference>
<keyword evidence="1 2" id="KW-0694">RNA-binding</keyword>
<sequence>MASAAASASASASYRTLLHLPNPIHYHRLSISAARRGRRCPALSSAAARLHNLSAAALSRLGPVRRASASPLASETEEEKEAQSEDDDDEQGWKGGIGAAAHGEEEHGGEEPAGEEDGSGRTQRQPRPCELYVCNLPRRFGVDELLELFGPHGTVLSVEVSRDAETGISRGCGFVTMRSFAEARTAVNALDGIDLDGRDMLVKLAAHVVSNRRNPTLTHTPPMKDHIFESPYKIYVGNLAWSLQPQQLREYFTQCGTIVSTRLLSDRKGGKHRVYGFLSFSSTEEVEAALKLNNTNFQGRDIIVREAHVQTPDTQAQRS</sequence>
<dbReference type="Proteomes" id="UP001231189">
    <property type="component" value="Unassembled WGS sequence"/>
</dbReference>
<dbReference type="PANTHER" id="PTHR48025">
    <property type="entry name" value="OS02G0815200 PROTEIN"/>
    <property type="match status" value="1"/>
</dbReference>
<evidence type="ECO:0000256" key="1">
    <source>
        <dbReference type="ARBA" id="ARBA00022884"/>
    </source>
</evidence>
<comment type="caution">
    <text evidence="5">The sequence shown here is derived from an EMBL/GenBank/DDBJ whole genome shotgun (WGS) entry which is preliminary data.</text>
</comment>
<reference evidence="5" key="1">
    <citation type="submission" date="2023-07" db="EMBL/GenBank/DDBJ databases">
        <title>A chromosome-level genome assembly of Lolium multiflorum.</title>
        <authorList>
            <person name="Chen Y."/>
            <person name="Copetti D."/>
            <person name="Kolliker R."/>
            <person name="Studer B."/>
        </authorList>
    </citation>
    <scope>NUCLEOTIDE SEQUENCE</scope>
    <source>
        <strain evidence="5">02402/16</strain>
        <tissue evidence="5">Leaf</tissue>
    </source>
</reference>
<dbReference type="GO" id="GO:0009535">
    <property type="term" value="C:chloroplast thylakoid membrane"/>
    <property type="evidence" value="ECO:0007669"/>
    <property type="project" value="TreeGrafter"/>
</dbReference>
<dbReference type="GO" id="GO:1901259">
    <property type="term" value="P:chloroplast rRNA processing"/>
    <property type="evidence" value="ECO:0007669"/>
    <property type="project" value="TreeGrafter"/>
</dbReference>
<dbReference type="InterPro" id="IPR000504">
    <property type="entry name" value="RRM_dom"/>
</dbReference>
<evidence type="ECO:0000313" key="6">
    <source>
        <dbReference type="Proteomes" id="UP001231189"/>
    </source>
</evidence>
<evidence type="ECO:0000259" key="4">
    <source>
        <dbReference type="PROSITE" id="PS50102"/>
    </source>
</evidence>
<feature type="domain" description="RRM" evidence="4">
    <location>
        <begin position="232"/>
        <end position="309"/>
    </location>
</feature>
<keyword evidence="6" id="KW-1185">Reference proteome</keyword>
<evidence type="ECO:0000313" key="5">
    <source>
        <dbReference type="EMBL" id="KAK1609771.1"/>
    </source>
</evidence>
<dbReference type="PANTHER" id="PTHR48025:SF7">
    <property type="entry name" value="RNA-BINDING (RRM_RBD_RNP MOTIFS) FAMILY PROTEIN"/>
    <property type="match status" value="1"/>
</dbReference>
<accession>A0AAD8VLI9</accession>
<dbReference type="InterPro" id="IPR012677">
    <property type="entry name" value="Nucleotide-bd_a/b_plait_sf"/>
</dbReference>
<protein>
    <recommendedName>
        <fullName evidence="4">RRM domain-containing protein</fullName>
    </recommendedName>
</protein>
<organism evidence="5 6">
    <name type="scientific">Lolium multiflorum</name>
    <name type="common">Italian ryegrass</name>
    <name type="synonym">Lolium perenne subsp. multiflorum</name>
    <dbReference type="NCBI Taxonomy" id="4521"/>
    <lineage>
        <taxon>Eukaryota</taxon>
        <taxon>Viridiplantae</taxon>
        <taxon>Streptophyta</taxon>
        <taxon>Embryophyta</taxon>
        <taxon>Tracheophyta</taxon>
        <taxon>Spermatophyta</taxon>
        <taxon>Magnoliopsida</taxon>
        <taxon>Liliopsida</taxon>
        <taxon>Poales</taxon>
        <taxon>Poaceae</taxon>
        <taxon>BOP clade</taxon>
        <taxon>Pooideae</taxon>
        <taxon>Poodae</taxon>
        <taxon>Poeae</taxon>
        <taxon>Poeae Chloroplast Group 2 (Poeae type)</taxon>
        <taxon>Loliodinae</taxon>
        <taxon>Loliinae</taxon>
        <taxon>Lolium</taxon>
    </lineage>
</organism>
<dbReference type="InterPro" id="IPR035979">
    <property type="entry name" value="RBD_domain_sf"/>
</dbReference>
<evidence type="ECO:0000256" key="2">
    <source>
        <dbReference type="PROSITE-ProRule" id="PRU00176"/>
    </source>
</evidence>
<dbReference type="PROSITE" id="PS50102">
    <property type="entry name" value="RRM"/>
    <property type="match status" value="2"/>
</dbReference>
<gene>
    <name evidence="5" type="ORF">QYE76_033444</name>
</gene>